<comment type="similarity">
    <text evidence="1">Belongs to the SOS response-associated peptidase family.</text>
</comment>
<dbReference type="Gene3D" id="3.90.1680.10">
    <property type="entry name" value="SOS response associated peptidase-like"/>
    <property type="match status" value="2"/>
</dbReference>
<name>A0A125YTL9_TOXGM</name>
<dbReference type="Pfam" id="PF02586">
    <property type="entry name" value="SRAP"/>
    <property type="match status" value="2"/>
</dbReference>
<keyword evidence="5" id="KW-0190">Covalent protein-DNA linkage</keyword>
<dbReference type="VEuPathDB" id="ToxoDB:TGME49_251490"/>
<keyword evidence="7" id="KW-0456">Lyase</keyword>
<evidence type="ECO:0000256" key="5">
    <source>
        <dbReference type="ARBA" id="ARBA00023124"/>
    </source>
</evidence>
<dbReference type="InterPro" id="IPR036590">
    <property type="entry name" value="SRAP-like"/>
</dbReference>
<dbReference type="GO" id="GO:0003697">
    <property type="term" value="F:single-stranded DNA binding"/>
    <property type="evidence" value="ECO:0007669"/>
    <property type="project" value="InterPro"/>
</dbReference>
<dbReference type="SUPFAM" id="SSF143081">
    <property type="entry name" value="BB1717-like"/>
    <property type="match status" value="2"/>
</dbReference>
<dbReference type="RefSeq" id="XP_002367390.1">
    <property type="nucleotide sequence ID" value="XM_002367349.2"/>
</dbReference>
<feature type="compositionally biased region" description="Basic and acidic residues" evidence="8">
    <location>
        <begin position="270"/>
        <end position="283"/>
    </location>
</feature>
<keyword evidence="3" id="KW-0227">DNA damage</keyword>
<keyword evidence="2" id="KW-0645">Protease</keyword>
<feature type="region of interest" description="Disordered" evidence="8">
    <location>
        <begin position="242"/>
        <end position="303"/>
    </location>
</feature>
<dbReference type="GO" id="GO:0106300">
    <property type="term" value="P:protein-DNA covalent cross-linking repair"/>
    <property type="evidence" value="ECO:0007669"/>
    <property type="project" value="InterPro"/>
</dbReference>
<evidence type="ECO:0000313" key="9">
    <source>
        <dbReference type="EMBL" id="EPT25214.1"/>
    </source>
</evidence>
<evidence type="ECO:0000256" key="7">
    <source>
        <dbReference type="ARBA" id="ARBA00023239"/>
    </source>
</evidence>
<evidence type="ECO:0000256" key="2">
    <source>
        <dbReference type="ARBA" id="ARBA00022670"/>
    </source>
</evidence>
<evidence type="ECO:0000256" key="8">
    <source>
        <dbReference type="SAM" id="MobiDB-lite"/>
    </source>
</evidence>
<organism evidence="9 10">
    <name type="scientific">Toxoplasma gondii (strain ATCC 50611 / Me49)</name>
    <dbReference type="NCBI Taxonomy" id="508771"/>
    <lineage>
        <taxon>Eukaryota</taxon>
        <taxon>Sar</taxon>
        <taxon>Alveolata</taxon>
        <taxon>Apicomplexa</taxon>
        <taxon>Conoidasida</taxon>
        <taxon>Coccidia</taxon>
        <taxon>Eucoccidiorida</taxon>
        <taxon>Eimeriorina</taxon>
        <taxon>Sarcocystidae</taxon>
        <taxon>Toxoplasma</taxon>
    </lineage>
</organism>
<feature type="compositionally biased region" description="Basic and acidic residues" evidence="8">
    <location>
        <begin position="76"/>
        <end position="90"/>
    </location>
</feature>
<dbReference type="KEGG" id="tgo:TGME49_251490"/>
<dbReference type="EMBL" id="CM002047">
    <property type="protein sequence ID" value="EPT25214.1"/>
    <property type="molecule type" value="Genomic_DNA"/>
</dbReference>
<dbReference type="GeneID" id="7895980"/>
<keyword evidence="4" id="KW-0378">Hydrolase</keyword>
<reference evidence="9" key="1">
    <citation type="submission" date="2013-04" db="EMBL/GenBank/DDBJ databases">
        <authorList>
            <person name="Sibley D."/>
            <person name="Venepally P."/>
            <person name="Karamycheva S."/>
            <person name="Hadjithomas M."/>
            <person name="Khan A."/>
            <person name="Brunk B."/>
            <person name="Roos D."/>
            <person name="Caler E."/>
            <person name="Lorenzi H."/>
        </authorList>
    </citation>
    <scope>NUCLEOTIDE SEQUENCE [LARGE SCALE GENOMIC DNA]</scope>
    <source>
        <strain evidence="9">ME49</strain>
    </source>
</reference>
<dbReference type="GO" id="GO:0008233">
    <property type="term" value="F:peptidase activity"/>
    <property type="evidence" value="ECO:0007669"/>
    <property type="project" value="UniProtKB-KW"/>
</dbReference>
<keyword evidence="10" id="KW-1185">Reference proteome</keyword>
<dbReference type="GO" id="GO:0006508">
    <property type="term" value="P:proteolysis"/>
    <property type="evidence" value="ECO:0007669"/>
    <property type="project" value="UniProtKB-KW"/>
</dbReference>
<accession>A0A125YTL9</accession>
<dbReference type="EMBL" id="KE138840">
    <property type="protein sequence ID" value="EPT25214.1"/>
    <property type="molecule type" value="Genomic_DNA"/>
</dbReference>
<gene>
    <name evidence="9" type="ORF">TGME49_251490</name>
</gene>
<evidence type="ECO:0000313" key="10">
    <source>
        <dbReference type="Proteomes" id="UP000001529"/>
    </source>
</evidence>
<evidence type="ECO:0000256" key="4">
    <source>
        <dbReference type="ARBA" id="ARBA00022801"/>
    </source>
</evidence>
<feature type="region of interest" description="Disordered" evidence="8">
    <location>
        <begin position="15"/>
        <end position="119"/>
    </location>
</feature>
<dbReference type="GO" id="GO:0016829">
    <property type="term" value="F:lyase activity"/>
    <property type="evidence" value="ECO:0007669"/>
    <property type="project" value="UniProtKB-KW"/>
</dbReference>
<dbReference type="AlphaFoldDB" id="A0A125YTL9"/>
<evidence type="ECO:0000256" key="3">
    <source>
        <dbReference type="ARBA" id="ARBA00022763"/>
    </source>
</evidence>
<dbReference type="PANTHER" id="PTHR13604">
    <property type="entry name" value="DC12-RELATED"/>
    <property type="match status" value="1"/>
</dbReference>
<feature type="compositionally biased region" description="Low complexity" evidence="8">
    <location>
        <begin position="91"/>
        <end position="119"/>
    </location>
</feature>
<sequence length="454" mass="49161">MCGRMSCTLHPRRLRRVAGLAPLSRSSPSEQRDKKEGEGDAQAAASAEPLQRVKQEEATENASSLSPSATLSPPTKTEEKKGKVDIKLESKSSAGCRSPSPSSLSSSSSLSASSRSSGVLCSGEETSSLDFLRPRFNVSPTCAVPIIEEANGIRRLRAAEWALRVPGQPKGEGKTPAYNTFNARVEGLTQSRLYRRLLDTHRCVVVADGFYEWKKPKGPGESKQPFFIRHKASVAEAAIPGGDGEAAQLGKSESSSLQDEATARPLSGKRMRDSDSKHEEGAEKKRRNQTHAPETTGFASEDNAQWHSVLKEGEAPLLFAGLFEDDASPGGRPPATRDCSATILTMDSANTPMADIHSRMPVLLSPADASRWLNANENPFSKLFPDLLGRSKQLYRTTVDLYPVTTRVGNSRYESADCVLPLPKRGTATGSPQKPRGMHTLDFFLAPAEKKKQS</sequence>
<proteinExistence type="inferred from homology"/>
<dbReference type="Proteomes" id="UP000001529">
    <property type="component" value="Chromosome XII"/>
</dbReference>
<feature type="compositionally biased region" description="Low complexity" evidence="8">
    <location>
        <begin position="62"/>
        <end position="75"/>
    </location>
</feature>
<evidence type="ECO:0000256" key="1">
    <source>
        <dbReference type="ARBA" id="ARBA00008136"/>
    </source>
</evidence>
<dbReference type="PANTHER" id="PTHR13604:SF0">
    <property type="entry name" value="ABASIC SITE PROCESSING PROTEIN HMCES"/>
    <property type="match status" value="1"/>
</dbReference>
<evidence type="ECO:0000256" key="6">
    <source>
        <dbReference type="ARBA" id="ARBA00023125"/>
    </source>
</evidence>
<protein>
    <submittedName>
        <fullName evidence="9">ACR, COG2135 domain-containing protein</fullName>
    </submittedName>
</protein>
<dbReference type="InterPro" id="IPR003738">
    <property type="entry name" value="SRAP"/>
</dbReference>
<keyword evidence="6" id="KW-0238">DNA-binding</keyword>
<dbReference type="OrthoDB" id="2111841at2759"/>